<dbReference type="Pfam" id="PF05137">
    <property type="entry name" value="PilN"/>
    <property type="match status" value="1"/>
</dbReference>
<keyword evidence="1" id="KW-1133">Transmembrane helix</keyword>
<organism evidence="2 3">
    <name type="scientific">Intestinicryptomonas porci</name>
    <dbReference type="NCBI Taxonomy" id="2926320"/>
    <lineage>
        <taxon>Bacteria</taxon>
        <taxon>Pseudomonadati</taxon>
        <taxon>Verrucomicrobiota</taxon>
        <taxon>Opitutia</taxon>
        <taxon>Opitutales</taxon>
        <taxon>Intestinicryptomonaceae</taxon>
        <taxon>Intestinicryptomonas</taxon>
    </lineage>
</organism>
<gene>
    <name evidence="2" type="ORF">MOX91_01615</name>
</gene>
<evidence type="ECO:0000256" key="1">
    <source>
        <dbReference type="SAM" id="Phobius"/>
    </source>
</evidence>
<accession>A0ABU4WHI7</accession>
<keyword evidence="1" id="KW-0472">Membrane</keyword>
<comment type="caution">
    <text evidence="2">The sequence shown here is derived from an EMBL/GenBank/DDBJ whole genome shotgun (WGS) entry which is preliminary data.</text>
</comment>
<keyword evidence="3" id="KW-1185">Reference proteome</keyword>
<feature type="transmembrane region" description="Helical" evidence="1">
    <location>
        <begin position="203"/>
        <end position="225"/>
    </location>
</feature>
<keyword evidence="1" id="KW-0812">Transmembrane</keyword>
<dbReference type="EMBL" id="JALBUT010000001">
    <property type="protein sequence ID" value="MDX8414884.1"/>
    <property type="molecule type" value="Genomic_DNA"/>
</dbReference>
<protein>
    <submittedName>
        <fullName evidence="2">PilN domain-containing protein</fullName>
    </submittedName>
</protein>
<sequence length="345" mass="38405">MKTADLPDGIATSEVKTYAETLLESFSPLPLDLLRWGYVVGSSQLFIFAAPADRIAKSKKIPELMQTSNLATCFAAFVFGFDLGEGWSLVKRNAGECCEYLAVFSENKKWREVYALSLPMQDSDDDAKNKFEKMGVPRDVSRVWEFCLFKNSVFKSAVALLRGGGVEMSKKACDAKFMSSADVRDGATLKAAKKAVFFDRASCTLAVLGVFFFAVLLFWKISLLFQSSSENRLNQEFELLSPQADLVKNMMDEAIFLQSLNSKKIENVMMIARINKYRPEGVSFAKSVAKSPNSIEIRGKAQSVMLATQFERRLRQSEIFKNIKLAMSGSGSGGTSWTLNAEFKD</sequence>
<proteinExistence type="predicted"/>
<evidence type="ECO:0000313" key="3">
    <source>
        <dbReference type="Proteomes" id="UP001275932"/>
    </source>
</evidence>
<reference evidence="2 3" key="1">
    <citation type="submission" date="2022-03" db="EMBL/GenBank/DDBJ databases">
        <title>Novel taxa within the pig intestine.</title>
        <authorList>
            <person name="Wylensek D."/>
            <person name="Bishof K."/>
            <person name="Afrizal A."/>
            <person name="Clavel T."/>
        </authorList>
    </citation>
    <scope>NUCLEOTIDE SEQUENCE [LARGE SCALE GENOMIC DNA]</scope>
    <source>
        <strain evidence="2 3">CLA-KB-P66</strain>
    </source>
</reference>
<dbReference type="Proteomes" id="UP001275932">
    <property type="component" value="Unassembled WGS sequence"/>
</dbReference>
<evidence type="ECO:0000313" key="2">
    <source>
        <dbReference type="EMBL" id="MDX8414884.1"/>
    </source>
</evidence>
<name>A0ABU4WHI7_9BACT</name>
<dbReference type="InterPro" id="IPR007813">
    <property type="entry name" value="PilN"/>
</dbReference>
<dbReference type="RefSeq" id="WP_370396329.1">
    <property type="nucleotide sequence ID" value="NZ_JALBUT010000001.1"/>
</dbReference>